<dbReference type="Proteomes" id="UP000321547">
    <property type="component" value="Unassembled WGS sequence"/>
</dbReference>
<accession>A0A1I5R7N1</accession>
<dbReference type="STRING" id="306540.SAMN05421839_12735"/>
<dbReference type="RefSeq" id="WP_089832814.1">
    <property type="nucleotide sequence ID" value="NZ_BJWI01000025.1"/>
</dbReference>
<reference evidence="2 3" key="1">
    <citation type="submission" date="2016-10" db="EMBL/GenBank/DDBJ databases">
        <authorList>
            <person name="de Groot N.N."/>
        </authorList>
    </citation>
    <scope>NUCLEOTIDE SEQUENCE [LARGE SCALE GENOMIC DNA]</scope>
    <source>
        <strain evidence="2 3">DSM 17073</strain>
    </source>
</reference>
<evidence type="ECO:0000313" key="4">
    <source>
        <dbReference type="Proteomes" id="UP000321547"/>
    </source>
</evidence>
<evidence type="ECO:0000313" key="1">
    <source>
        <dbReference type="EMBL" id="GEM02129.1"/>
    </source>
</evidence>
<dbReference type="InterPro" id="IPR007169">
    <property type="entry name" value="RemA-like"/>
</dbReference>
<protein>
    <recommendedName>
        <fullName evidence="5">DUF370 domain-containing protein</fullName>
    </recommendedName>
</protein>
<organism evidence="2 3">
    <name type="scientific">Halolactibacillus halophilus</name>
    <dbReference type="NCBI Taxonomy" id="306540"/>
    <lineage>
        <taxon>Bacteria</taxon>
        <taxon>Bacillati</taxon>
        <taxon>Bacillota</taxon>
        <taxon>Bacilli</taxon>
        <taxon>Bacillales</taxon>
        <taxon>Bacillaceae</taxon>
        <taxon>Halolactibacillus</taxon>
    </lineage>
</organism>
<proteinExistence type="predicted"/>
<dbReference type="Pfam" id="PF04025">
    <property type="entry name" value="RemA-like"/>
    <property type="match status" value="1"/>
</dbReference>
<evidence type="ECO:0000313" key="2">
    <source>
        <dbReference type="EMBL" id="SFP54529.1"/>
    </source>
</evidence>
<dbReference type="OrthoDB" id="9811390at2"/>
<gene>
    <name evidence="1" type="ORF">HHA03_16610</name>
    <name evidence="2" type="ORF">SAMN05421839_12735</name>
</gene>
<reference evidence="1 4" key="2">
    <citation type="submission" date="2019-07" db="EMBL/GenBank/DDBJ databases">
        <title>Whole genome shotgun sequence of Halolactibacillus halophilus NBRC 100868.</title>
        <authorList>
            <person name="Hosoyama A."/>
            <person name="Uohara A."/>
            <person name="Ohji S."/>
            <person name="Ichikawa N."/>
        </authorList>
    </citation>
    <scope>NUCLEOTIDE SEQUENCE [LARGE SCALE GENOMIC DNA]</scope>
    <source>
        <strain evidence="1 4">NBRC 100868</strain>
    </source>
</reference>
<evidence type="ECO:0000313" key="3">
    <source>
        <dbReference type="Proteomes" id="UP000242243"/>
    </source>
</evidence>
<dbReference type="Proteomes" id="UP000242243">
    <property type="component" value="Unassembled WGS sequence"/>
</dbReference>
<dbReference type="EMBL" id="BJWI01000025">
    <property type="protein sequence ID" value="GEM02129.1"/>
    <property type="molecule type" value="Genomic_DNA"/>
</dbReference>
<evidence type="ECO:0008006" key="5">
    <source>
        <dbReference type="Google" id="ProtNLM"/>
    </source>
</evidence>
<dbReference type="AlphaFoldDB" id="A0A1I5R7N1"/>
<dbReference type="EMBL" id="FOXC01000027">
    <property type="protein sequence ID" value="SFP54529.1"/>
    <property type="molecule type" value="Genomic_DNA"/>
</dbReference>
<dbReference type="NCBIfam" id="NF046065">
    <property type="entry name" value="MtxRegRemB"/>
    <property type="match status" value="1"/>
</dbReference>
<name>A0A1I5R7N1_9BACI</name>
<keyword evidence="4" id="KW-1185">Reference proteome</keyword>
<sequence length="88" mass="10137">MFMHIGNDQVIQTSDIIVMINQQDIEVSSINEEMIDYAEQEDDDLDYDEDVVKTIIFTNDGVYYSPLAIPTLKKRTSIKAILSQQESY</sequence>